<feature type="binding site" evidence="3">
    <location>
        <position position="156"/>
    </location>
    <ligand>
        <name>dCTP</name>
        <dbReference type="ChEBI" id="CHEBI:61481"/>
    </ligand>
</feature>
<dbReference type="GeneID" id="42455277"/>
<feature type="binding site" evidence="3">
    <location>
        <position position="163"/>
    </location>
    <ligand>
        <name>dCTP</name>
        <dbReference type="ChEBI" id="CHEBI:61481"/>
    </ligand>
</feature>
<dbReference type="UniPathway" id="UPA00610">
    <property type="reaction ID" value="UER00667"/>
</dbReference>
<evidence type="ECO:0000256" key="1">
    <source>
        <dbReference type="ARBA" id="ARBA00022801"/>
    </source>
</evidence>
<evidence type="ECO:0000256" key="2">
    <source>
        <dbReference type="ARBA" id="ARBA00023080"/>
    </source>
</evidence>
<dbReference type="EMBL" id="WKPI01000007">
    <property type="protein sequence ID" value="MSC32698.1"/>
    <property type="molecule type" value="Genomic_DNA"/>
</dbReference>
<dbReference type="GO" id="GO:0006229">
    <property type="term" value="P:dUTP biosynthetic process"/>
    <property type="evidence" value="ECO:0007669"/>
    <property type="project" value="InterPro"/>
</dbReference>
<dbReference type="NCBIfam" id="TIGR02274">
    <property type="entry name" value="dCTP_deam"/>
    <property type="match status" value="1"/>
</dbReference>
<evidence type="ECO:0000313" key="7">
    <source>
        <dbReference type="Proteomes" id="UP000480929"/>
    </source>
</evidence>
<dbReference type="HAMAP" id="MF_00146">
    <property type="entry name" value="dCTP_deaminase"/>
    <property type="match status" value="1"/>
</dbReference>
<dbReference type="InterPro" id="IPR011962">
    <property type="entry name" value="dCTP_deaminase"/>
</dbReference>
<dbReference type="GO" id="GO:0033973">
    <property type="term" value="F:dCTP deaminase (dUMP-forming) activity"/>
    <property type="evidence" value="ECO:0007669"/>
    <property type="project" value="UniProtKB-UniRule"/>
</dbReference>
<dbReference type="InterPro" id="IPR033704">
    <property type="entry name" value="dUTPase_trimeric"/>
</dbReference>
<keyword evidence="2 3" id="KW-0546">Nucleotide metabolism</keyword>
<sequence length="177" mass="19690">MILSDKTLIKMLNDHSLVVTDLEPEQIQPASIDIRIGNTFCIVEDSPSGIINLEDEIQYKQITAEKYTLLPGQFVLATTMEYVELPDDLTAFVEGRSSLGRMGLFIQNAGWVDPGFKGEITLELFNANRCAIELCAGRRIGQLVFAQLDEKALNPYRGKYQGQRGATGSKVFLDSKK</sequence>
<reference evidence="6 7" key="1">
    <citation type="journal article" date="2019" name="Nat. Med.">
        <title>A library of human gut bacterial isolates paired with longitudinal multiomics data enables mechanistic microbiome research.</title>
        <authorList>
            <person name="Poyet M."/>
            <person name="Groussin M."/>
            <person name="Gibbons S.M."/>
            <person name="Avila-Pacheco J."/>
            <person name="Jiang X."/>
            <person name="Kearney S.M."/>
            <person name="Perrotta A.R."/>
            <person name="Berdy B."/>
            <person name="Zhao S."/>
            <person name="Lieberman T.D."/>
            <person name="Swanson P.K."/>
            <person name="Smith M."/>
            <person name="Roesemann S."/>
            <person name="Alexander J.E."/>
            <person name="Rich S.A."/>
            <person name="Livny J."/>
            <person name="Vlamakis H."/>
            <person name="Clish C."/>
            <person name="Bullock K."/>
            <person name="Deik A."/>
            <person name="Scott J."/>
            <person name="Pierce K.A."/>
            <person name="Xavier R.J."/>
            <person name="Alm E.J."/>
        </authorList>
    </citation>
    <scope>NUCLEOTIDE SEQUENCE [LARGE SCALE GENOMIC DNA]</scope>
    <source>
        <strain evidence="4 6">BIOML-A4</strain>
        <strain evidence="5 7">BIOML-A5</strain>
    </source>
</reference>
<dbReference type="CDD" id="cd07557">
    <property type="entry name" value="trimeric_dUTPase"/>
    <property type="match status" value="1"/>
</dbReference>
<gene>
    <name evidence="3 4" type="primary">dcd</name>
    <name evidence="5" type="ORF">GKD88_06155</name>
    <name evidence="4" type="ORF">GKE08_03370</name>
</gene>
<dbReference type="AlphaFoldDB" id="A0A6N7S3K9"/>
<dbReference type="Gene3D" id="2.70.40.10">
    <property type="match status" value="1"/>
</dbReference>
<dbReference type="EC" id="3.5.4.30" evidence="3"/>
<feature type="active site" description="Proton donor/acceptor" evidence="3">
    <location>
        <position position="123"/>
    </location>
</feature>
<keyword evidence="7" id="KW-1185">Reference proteome</keyword>
<dbReference type="OrthoDB" id="9780202at2"/>
<dbReference type="RefSeq" id="WP_020223388.1">
    <property type="nucleotide sequence ID" value="NZ_AP031450.1"/>
</dbReference>
<feature type="binding site" evidence="3">
    <location>
        <position position="159"/>
    </location>
    <ligand>
        <name>dCTP</name>
        <dbReference type="ChEBI" id="CHEBI:61481"/>
    </ligand>
</feature>
<dbReference type="SUPFAM" id="SSF51283">
    <property type="entry name" value="dUTPase-like"/>
    <property type="match status" value="1"/>
</dbReference>
<feature type="binding site" evidence="3">
    <location>
        <begin position="96"/>
        <end position="101"/>
    </location>
    <ligand>
        <name>dCTP</name>
        <dbReference type="ChEBI" id="CHEBI:61481"/>
    </ligand>
</feature>
<dbReference type="EMBL" id="WKPJ01000003">
    <property type="protein sequence ID" value="MSA88359.1"/>
    <property type="molecule type" value="Genomic_DNA"/>
</dbReference>
<comment type="function">
    <text evidence="3">Bifunctional enzyme that catalyzes both the deamination of dCTP to dUTP and the hydrolysis of dUTP to dUMP without releasing the toxic dUTP intermediate.</text>
</comment>
<evidence type="ECO:0000313" key="6">
    <source>
        <dbReference type="Proteomes" id="UP000433575"/>
    </source>
</evidence>
<comment type="pathway">
    <text evidence="3">Pyrimidine metabolism; dUMP biosynthesis; dUMP from dCTP: step 1/1.</text>
</comment>
<dbReference type="GO" id="GO:0006226">
    <property type="term" value="P:dUMP biosynthetic process"/>
    <property type="evidence" value="ECO:0007669"/>
    <property type="project" value="UniProtKB-UniRule"/>
</dbReference>
<keyword evidence="1 3" id="KW-0378">Hydrolase</keyword>
<feature type="site" description="Important for bifunctional activity" evidence="3">
    <location>
        <begin position="110"/>
        <end position="111"/>
    </location>
</feature>
<accession>A0A6N7S3K9</accession>
<dbReference type="Pfam" id="PF22769">
    <property type="entry name" value="DCD"/>
    <property type="match status" value="1"/>
</dbReference>
<feature type="binding site" evidence="3">
    <location>
        <position position="113"/>
    </location>
    <ligand>
        <name>dCTP</name>
        <dbReference type="ChEBI" id="CHEBI:61481"/>
    </ligand>
</feature>
<comment type="subunit">
    <text evidence="3">Homotrimer.</text>
</comment>
<evidence type="ECO:0000313" key="4">
    <source>
        <dbReference type="EMBL" id="MSA88359.1"/>
    </source>
</evidence>
<dbReference type="PANTHER" id="PTHR42680">
    <property type="entry name" value="DCTP DEAMINASE"/>
    <property type="match status" value="1"/>
</dbReference>
<comment type="similarity">
    <text evidence="3">Belongs to the dCTP deaminase family.</text>
</comment>
<dbReference type="GO" id="GO:0008829">
    <property type="term" value="F:dCTP deaminase activity"/>
    <property type="evidence" value="ECO:0007669"/>
    <property type="project" value="InterPro"/>
</dbReference>
<comment type="catalytic activity">
    <reaction evidence="3">
        <text>dCTP + 2 H2O = dUMP + NH4(+) + diphosphate</text>
        <dbReference type="Rhea" id="RHEA:19205"/>
        <dbReference type="ChEBI" id="CHEBI:15377"/>
        <dbReference type="ChEBI" id="CHEBI:28938"/>
        <dbReference type="ChEBI" id="CHEBI:33019"/>
        <dbReference type="ChEBI" id="CHEBI:61481"/>
        <dbReference type="ChEBI" id="CHEBI:246422"/>
        <dbReference type="EC" id="3.5.4.30"/>
    </reaction>
</comment>
<feature type="binding site" evidence="3">
    <location>
        <position position="142"/>
    </location>
    <ligand>
        <name>dCTP</name>
        <dbReference type="ChEBI" id="CHEBI:61481"/>
    </ligand>
</feature>
<feature type="binding site" evidence="3">
    <location>
        <begin position="121"/>
        <end position="123"/>
    </location>
    <ligand>
        <name>dCTP</name>
        <dbReference type="ChEBI" id="CHEBI:61481"/>
    </ligand>
</feature>
<name>A0A6N7S3K9_9FIRM</name>
<proteinExistence type="inferred from homology"/>
<evidence type="ECO:0000313" key="5">
    <source>
        <dbReference type="EMBL" id="MSC32698.1"/>
    </source>
</evidence>
<dbReference type="GO" id="GO:0000166">
    <property type="term" value="F:nucleotide binding"/>
    <property type="evidence" value="ECO:0007669"/>
    <property type="project" value="UniProtKB-KW"/>
</dbReference>
<organism evidence="4 6">
    <name type="scientific">Holdemania massiliensis</name>
    <dbReference type="NCBI Taxonomy" id="1468449"/>
    <lineage>
        <taxon>Bacteria</taxon>
        <taxon>Bacillati</taxon>
        <taxon>Bacillota</taxon>
        <taxon>Erysipelotrichia</taxon>
        <taxon>Erysipelotrichales</taxon>
        <taxon>Erysipelotrichaceae</taxon>
        <taxon>Holdemania</taxon>
    </lineage>
</organism>
<dbReference type="Proteomes" id="UP000433575">
    <property type="component" value="Unassembled WGS sequence"/>
</dbReference>
<dbReference type="PANTHER" id="PTHR42680:SF3">
    <property type="entry name" value="DCTP DEAMINASE"/>
    <property type="match status" value="1"/>
</dbReference>
<dbReference type="InterPro" id="IPR036157">
    <property type="entry name" value="dUTPase-like_sf"/>
</dbReference>
<dbReference type="Proteomes" id="UP000480929">
    <property type="component" value="Unassembled WGS sequence"/>
</dbReference>
<keyword evidence="3" id="KW-0547">Nucleotide-binding</keyword>
<protein>
    <recommendedName>
        <fullName evidence="3">dCTP deaminase, dUMP-forming</fullName>
        <ecNumber evidence="3">3.5.4.30</ecNumber>
    </recommendedName>
    <alternativeName>
        <fullName evidence="3">Bifunctional dCTP deaminase:dUTPase</fullName>
    </alternativeName>
    <alternativeName>
        <fullName evidence="3">DCD-DUT</fullName>
    </alternativeName>
</protein>
<comment type="caution">
    <text evidence="4">The sequence shown here is derived from an EMBL/GenBank/DDBJ whole genome shotgun (WGS) entry which is preliminary data.</text>
</comment>
<evidence type="ECO:0000256" key="3">
    <source>
        <dbReference type="HAMAP-Rule" id="MF_00146"/>
    </source>
</evidence>